<evidence type="ECO:0000256" key="5">
    <source>
        <dbReference type="ARBA" id="ARBA00022581"/>
    </source>
</evidence>
<evidence type="ECO:0000256" key="10">
    <source>
        <dbReference type="ARBA" id="ARBA00022844"/>
    </source>
</evidence>
<dbReference type="GO" id="GO:0044178">
    <property type="term" value="C:host cell Golgi membrane"/>
    <property type="evidence" value="ECO:0007669"/>
    <property type="project" value="UniProtKB-SubCell"/>
</dbReference>
<evidence type="ECO:0000256" key="16">
    <source>
        <dbReference type="ARBA" id="ARBA00023296"/>
    </source>
</evidence>
<evidence type="ECO:0000256" key="6">
    <source>
        <dbReference type="ARBA" id="ARBA00022692"/>
    </source>
</evidence>
<dbReference type="EMBL" id="KU178981">
    <property type="protein sequence ID" value="AMR98957.1"/>
    <property type="molecule type" value="Viral_cRNA"/>
</dbReference>
<dbReference type="NCBIfam" id="TIGR04210">
    <property type="entry name" value="bunya_NSm"/>
    <property type="match status" value="1"/>
</dbReference>
<comment type="subcellular location">
    <subcellularLocation>
        <location evidence="2">Host Golgi apparatus membrane</location>
        <topology evidence="2">Multi-pass membrane protein</topology>
    </subcellularLocation>
    <subcellularLocation>
        <location evidence="3">Host endoplasmic reticulum membrane</location>
    </subcellularLocation>
    <subcellularLocation>
        <location evidence="1">Virion membrane</location>
    </subcellularLocation>
</comment>
<evidence type="ECO:0000256" key="17">
    <source>
        <dbReference type="ARBA" id="ARBA00031199"/>
    </source>
</evidence>
<evidence type="ECO:0000256" key="13">
    <source>
        <dbReference type="ARBA" id="ARBA00023136"/>
    </source>
</evidence>
<evidence type="ECO:0000256" key="3">
    <source>
        <dbReference type="ARBA" id="ARBA00004625"/>
    </source>
</evidence>
<feature type="transmembrane region" description="Helical" evidence="18">
    <location>
        <begin position="307"/>
        <end position="324"/>
    </location>
</feature>
<sequence length="1430" mass="161534">MLLLIIVLGIADAVPLDNRCFTDGVISMSKDMDHGIAEICIKDDISIVKTTSQQYKNSSIYLNTVQRKMLVSNYEDCNPVEAKNGPIMIFRPNNDMMLIPHTFACRVQCTISLDEEEANIILHSEKLNHYEVMGTTTANRWFQGTTSYSLEHTCEHIQVTCGSTSLSFHACFKYHMACIRLLNKSYMPAFMIHSVCQNKELIIMGCLVLIIFGILYIMTMTYICYILIPIFYPITYLYGFIYNKSCKKCYYCGLAYHPLTKCGTNCVCGCMFENSERMKKHRESGMCKGYKSLRAARILCKNRGSSFILAIILSFLLLSFIQPIEGVKITYQNEIIELESIVHELEIITTKLHYSAVYPQIVAAGSCLILIILALTMLLKEKILDYFYSRIVYYCNECEMTHPWRGLTFFGDFTNRCNTCMCGCDQNIEAKDEDDYALPKYHKPGVYCKLPGRYFAVRKLDILSTRFLIVVFLVLISSSIVYATDTCSKVKDNTAISNPLQCSVWYRLPGTCDNTLTMKDFMKTIKLPQEDISAAEKMSANLEAMLLESEKFKTAIGSFLIESSALKLHCNELSEAKKKTGRQNEILGKALKKSAIEVCASGDLADLCKCFRNEPNCNANGDTAKAITYYKGHNQAFRDDVSKIITAIMRIYPGILAREFGLSLKADNFSKVKEIATNMKGKFGNAESITACMNYLEKMLAENELVKLNPKISLSKDVVPYSQTRTNIFDNMADAPTITKVCESPKIYKCSYLIASRFRFFITCGTSTTHFYNMPDLGLSYQIGSSDKLCVADPFCEQNFGPVNISEKDELATLTCTQKTNTNFNFAKMNPLTKCHKISAQTCEYKQKNTTFIECKNTYFYEYTTIHQSPGDDIGIYCFSPDCRKVSTPHHVANLIGCRLHAESVESRKLKEIIYENIEQLKHSIQETIKTDLIEHKYRLTMNLPKVNPSFKALSIMGTETDGGVESAYIETNILAKTGVSTGVTLHTKKGEKLFDMILFVKSAHYESVSDLIYETGPTVGINMQHDEQCTGTCPNDLKKPGWLSFSKEHTSTWGCEEFGCLAIGSGCLYGHCRDIVKPEISVYKRSSEEIPKISLCISTPDETYCHDIDSFNPIITEKLEIQFLSNEAGKSPKIFGYKSNKVLTGMINDKGSFAKMCGSVQIYGKEVWGAGNPKFDYICHAARRKDVTISRCFDNFYEGCQLLKPEKDLIFDDKTSKLLLLNKLMGEIRIKLKLGDIKYKIFEKNPSMDAKAVCVGCIACTKGLDCELDIISSSDTICPLKSNCQLYTNNLKIESNTQKYGIKAKCDSPSISFTICTKEIDAQITILEKKEIIEVGNSDQTYFVKEKDMKCGTWLCKVSEQGISSIFSPFLSIFGSYAKIAFYTILAVICIVIIGYLLFPVCVRFKDVLKKNEIEYEREMYGYKPLKRY</sequence>
<feature type="transmembrane region" description="Helical" evidence="18">
    <location>
        <begin position="1381"/>
        <end position="1404"/>
    </location>
</feature>
<evidence type="ECO:0000256" key="11">
    <source>
        <dbReference type="ARBA" id="ARBA00022870"/>
    </source>
</evidence>
<keyword evidence="12 18" id="KW-1133">Transmembrane helix</keyword>
<dbReference type="GO" id="GO:0055036">
    <property type="term" value="C:virion membrane"/>
    <property type="evidence" value="ECO:0007669"/>
    <property type="project" value="UniProtKB-SubCell"/>
</dbReference>
<dbReference type="Proteomes" id="UP000145399">
    <property type="component" value="Genome"/>
</dbReference>
<evidence type="ECO:0000313" key="23">
    <source>
        <dbReference type="Proteomes" id="UP000161122"/>
    </source>
</evidence>
<dbReference type="InterPro" id="IPR017896">
    <property type="entry name" value="4Fe4S_Fe-S-bd"/>
</dbReference>
<accession>A0A0S2VZ73</accession>
<dbReference type="GO" id="GO:0044167">
    <property type="term" value="C:host cell endoplasmic reticulum membrane"/>
    <property type="evidence" value="ECO:0007669"/>
    <property type="project" value="UniProtKB-SubCell"/>
</dbReference>
<evidence type="ECO:0000256" key="14">
    <source>
        <dbReference type="ARBA" id="ARBA00023180"/>
    </source>
</evidence>
<keyword evidence="22" id="KW-1185">Reference proteome</keyword>
<dbReference type="RefSeq" id="YP_009362067.1">
    <property type="nucleotide sequence ID" value="NC_034493.1"/>
</dbReference>
<evidence type="ECO:0000256" key="9">
    <source>
        <dbReference type="ARBA" id="ARBA00022812"/>
    </source>
</evidence>
<keyword evidence="16" id="KW-1160">Virus entry into host cell</keyword>
<keyword evidence="14" id="KW-0325">Glycoprotein</keyword>
<evidence type="ECO:0000256" key="8">
    <source>
        <dbReference type="ARBA" id="ARBA00022804"/>
    </source>
</evidence>
<keyword evidence="6 18" id="KW-0812">Transmembrane</keyword>
<evidence type="ECO:0000256" key="2">
    <source>
        <dbReference type="ARBA" id="ARBA00004252"/>
    </source>
</evidence>
<dbReference type="GO" id="GO:0046718">
    <property type="term" value="P:symbiont entry into host cell"/>
    <property type="evidence" value="ECO:0007669"/>
    <property type="project" value="UniProtKB-KW"/>
</dbReference>
<keyword evidence="7" id="KW-0732">Signal</keyword>
<dbReference type="InterPro" id="IPR005167">
    <property type="entry name" value="Bunya_G1"/>
</dbReference>
<evidence type="ECO:0000313" key="21">
    <source>
        <dbReference type="EMBL" id="AMR98957.1"/>
    </source>
</evidence>
<keyword evidence="8" id="KW-1161">Viral attachment to host cell</keyword>
<organism evidence="20 22">
    <name type="scientific">Capim virus</name>
    <dbReference type="NCBI Taxonomy" id="35312"/>
    <lineage>
        <taxon>Viruses</taxon>
        <taxon>Riboviria</taxon>
        <taxon>Orthornavirae</taxon>
        <taxon>Negarnaviricota</taxon>
        <taxon>Polyploviricotina</taxon>
        <taxon>Bunyaviricetes</taxon>
        <taxon>Elliovirales</taxon>
        <taxon>Peribunyaviridae</taxon>
        <taxon>Orthobunyavirus</taxon>
        <taxon>Orthobunyavirus capimense</taxon>
    </lineage>
</organism>
<evidence type="ECO:0000256" key="12">
    <source>
        <dbReference type="ARBA" id="ARBA00022989"/>
    </source>
</evidence>
<keyword evidence="10" id="KW-0946">Virion</keyword>
<dbReference type="Pfam" id="PF03557">
    <property type="entry name" value="Bunya_G1"/>
    <property type="match status" value="1"/>
</dbReference>
<keyword evidence="9" id="KW-1040">Host Golgi apparatus</keyword>
<dbReference type="GO" id="GO:0019062">
    <property type="term" value="P:virion attachment to host cell"/>
    <property type="evidence" value="ECO:0007669"/>
    <property type="project" value="UniProtKB-KW"/>
</dbReference>
<evidence type="ECO:0000313" key="20">
    <source>
        <dbReference type="EMBL" id="ALP92389.1"/>
    </source>
</evidence>
<keyword evidence="15" id="KW-1038">Host endoplasmic reticulum</keyword>
<reference evidence="20 22" key="1">
    <citation type="journal article" date="2015" name="Viruses">
        <title>Genetic and Phylogenetic Characterization of Tataguine and Witwatersrand Viruses and Other Orthobunyaviruses of the Anopheles A, Capim, Guama, Koongol, Mapputta, Tete, and Turlock Serogroups.</title>
        <authorList>
            <person name="Shchetinin A.M."/>
            <person name="Lvov D.K."/>
            <person name="Deriabin P.G."/>
            <person name="Botikov A.G."/>
            <person name="Gitelman A.K."/>
            <person name="Kuhn J.H."/>
            <person name="Alkhovsky S.V."/>
        </authorList>
    </citation>
    <scope>NUCLEOTIDE SEQUENCE [LARGE SCALE GENOMIC DNA]</scope>
    <source>
        <strain evidence="20">BeAn 8582</strain>
    </source>
</reference>
<dbReference type="Pfam" id="PF03563">
    <property type="entry name" value="Bunya_G2"/>
    <property type="match status" value="1"/>
</dbReference>
<evidence type="ECO:0000259" key="19">
    <source>
        <dbReference type="PROSITE" id="PS51379"/>
    </source>
</evidence>
<evidence type="ECO:0000256" key="15">
    <source>
        <dbReference type="ARBA" id="ARBA00023184"/>
    </source>
</evidence>
<feature type="transmembrane region" description="Helical" evidence="18">
    <location>
        <begin position="463"/>
        <end position="483"/>
    </location>
</feature>
<evidence type="ECO:0000256" key="18">
    <source>
        <dbReference type="SAM" id="Phobius"/>
    </source>
</evidence>
<dbReference type="GeneID" id="32708027"/>
<dbReference type="InterPro" id="IPR026400">
    <property type="entry name" value="Bunya_nonstruc_pro_NSm"/>
</dbReference>
<evidence type="ECO:0000313" key="22">
    <source>
        <dbReference type="Proteomes" id="UP000145399"/>
    </source>
</evidence>
<dbReference type="EMBL" id="KT160027">
    <property type="protein sequence ID" value="ALP92389.1"/>
    <property type="molecule type" value="Viral_cRNA"/>
</dbReference>
<proteinExistence type="predicted"/>
<keyword evidence="5" id="KW-0945">Host-virus interaction</keyword>
<evidence type="ECO:0000256" key="1">
    <source>
        <dbReference type="ARBA" id="ARBA00004182"/>
    </source>
</evidence>
<dbReference type="Proteomes" id="UP000161122">
    <property type="component" value="Genome"/>
</dbReference>
<evidence type="ECO:0000256" key="4">
    <source>
        <dbReference type="ARBA" id="ARBA00015294"/>
    </source>
</evidence>
<dbReference type="GO" id="GO:0044003">
    <property type="term" value="P:symbiont-mediated perturbation of host process"/>
    <property type="evidence" value="ECO:0007669"/>
    <property type="project" value="InterPro"/>
</dbReference>
<dbReference type="PROSITE" id="PS51379">
    <property type="entry name" value="4FE4S_FER_2"/>
    <property type="match status" value="1"/>
</dbReference>
<evidence type="ECO:0000256" key="7">
    <source>
        <dbReference type="ARBA" id="ARBA00022729"/>
    </source>
</evidence>
<feature type="domain" description="4Fe-4S ferredoxin-type" evidence="19">
    <location>
        <begin position="1245"/>
        <end position="1277"/>
    </location>
</feature>
<dbReference type="KEGG" id="vg:32708027"/>
<keyword evidence="13 18" id="KW-0472">Membrane</keyword>
<feature type="transmembrane region" description="Helical" evidence="18">
    <location>
        <begin position="201"/>
        <end position="228"/>
    </location>
</feature>
<protein>
    <recommendedName>
        <fullName evidence="4">Envelopment polyprotein</fullName>
    </recommendedName>
    <alternativeName>
        <fullName evidence="17">M polyprotein</fullName>
    </alternativeName>
</protein>
<feature type="transmembrane region" description="Helical" evidence="18">
    <location>
        <begin position="357"/>
        <end position="379"/>
    </location>
</feature>
<reference evidence="21 23" key="2">
    <citation type="journal article" date="2016" name="Infect. Genet. Evol.">
        <title>Molecular characterization of Capim and Enseada orthobunyaviruses.</title>
        <authorList>
            <person name="de Souza W.M."/>
            <person name="Acrani G.O."/>
            <person name="Romeiro M.F."/>
            <person name="Reis O.Jr."/>
            <person name="Tolardo A.L."/>
            <person name="da Silva S.P."/>
            <person name="de Almeida Medeiros D.B."/>
            <person name="Varela M."/>
            <person name="Nunes M.R."/>
            <person name="Figueiredo L.T."/>
        </authorList>
    </citation>
    <scope>NUCLEOTIDE SEQUENCE [LARGE SCALE GENOMIC DNA]</scope>
    <source>
        <strain evidence="21">BeAn8582</strain>
    </source>
</reference>
<keyword evidence="11" id="KW-1043">Host membrane</keyword>
<dbReference type="InterPro" id="IPR005168">
    <property type="entry name" value="Bunya_G2"/>
</dbReference>
<name>A0A0S2VZ73_9VIRU</name>